<name>A0ABS1HRV1_9PROT</name>
<evidence type="ECO:0000256" key="1">
    <source>
        <dbReference type="SAM" id="Coils"/>
    </source>
</evidence>
<keyword evidence="1" id="KW-0175">Coiled coil</keyword>
<comment type="caution">
    <text evidence="3">The sequence shown here is derived from an EMBL/GenBank/DDBJ whole genome shotgun (WGS) entry which is preliminary data.</text>
</comment>
<dbReference type="EMBL" id="JAEPIV010000001">
    <property type="protein sequence ID" value="MBK4717543.1"/>
    <property type="molecule type" value="Genomic_DNA"/>
</dbReference>
<feature type="coiled-coil region" evidence="1">
    <location>
        <begin position="200"/>
        <end position="275"/>
    </location>
</feature>
<accession>A0ABS1HRV1</accession>
<gene>
    <name evidence="3" type="ORF">JJL56_01530</name>
</gene>
<protein>
    <submittedName>
        <fullName evidence="3">AAA family ATPase</fullName>
    </submittedName>
</protein>
<dbReference type="InterPro" id="IPR027417">
    <property type="entry name" value="P-loop_NTPase"/>
</dbReference>
<dbReference type="Gene3D" id="3.40.50.300">
    <property type="entry name" value="P-loop containing nucleotide triphosphate hydrolases"/>
    <property type="match status" value="2"/>
</dbReference>
<evidence type="ECO:0000313" key="4">
    <source>
        <dbReference type="Proteomes" id="UP000654452"/>
    </source>
</evidence>
<keyword evidence="4" id="KW-1185">Reference proteome</keyword>
<dbReference type="SUPFAM" id="SSF52540">
    <property type="entry name" value="P-loop containing nucleoside triphosphate hydrolases"/>
    <property type="match status" value="2"/>
</dbReference>
<dbReference type="Proteomes" id="UP000654452">
    <property type="component" value="Unassembled WGS sequence"/>
</dbReference>
<evidence type="ECO:0000313" key="3">
    <source>
        <dbReference type="EMBL" id="MBK4717543.1"/>
    </source>
</evidence>
<dbReference type="InterPro" id="IPR038729">
    <property type="entry name" value="Rad50/SbcC_AAA"/>
</dbReference>
<feature type="domain" description="Rad50/SbcC-type AAA" evidence="2">
    <location>
        <begin position="5"/>
        <end position="269"/>
    </location>
</feature>
<sequence length="673" mass="75981">MLLNQIELKNFRQFYGDQTLECSTDRERNVTLIHAENGVGKTTLLNSIMWVFYGATTARFERKHEILNHEAAAEGKNVAGVNVRFSQDGSDYLVQRTLVSAGKGTEIKLHASKVEGGVQRMHPAPETFIGSVLPKDMAPYFFFDGEHAEAFAAADNQDAVATAIRSMLGCEVADVAIEDLRLIARDFGKDLGSIPGEAEMRRIETEIEELQRRDDQDAERMKEIIRQIDILTAQRDKIIEQLRQTEAAREIQKRRDEKEAQLKDAKRSLAVAEKEVIDWVGAKAIFVVARKLARETLDYIDDESLKGKIPSPYNEDFVRSLLDAKSCCCGRPLTPGTPEYGTVMAMVRSAANVEIVDRVVRARARVQQLRETAADAPRLFEAAQAKVAKHTQRIMVLEQEIGELGKRLEGSKVEEIAERERARAEKDRQISYLNQERGAVRSRQDQIARQIEEKRRDLDKLASKNVRARRIVIRRDLAALAAQRLSDVLSEYEGDARKVIQKQINGILEEAARRDYKFRFGERYSMELTNDRGLPVARSGGENQLMSLAFTSALVWFAQLRSKAKGDILMPGTIAPLILDSPFGQLDTKYRESTAKFVPKMASQVILLVSSSQGDDTVLKALEPYVGAEYLLVSENRSARGEKPEDRIVLRNREYHASLYSQPRNMTRIERVA</sequence>
<reference evidence="3 4" key="1">
    <citation type="submission" date="2021-01" db="EMBL/GenBank/DDBJ databases">
        <title>Azospirillum sp. YIM DDC1 draft genome.</title>
        <authorList>
            <person name="Wang Y.-X."/>
        </authorList>
    </citation>
    <scope>NUCLEOTIDE SEQUENCE [LARGE SCALE GENOMIC DNA]</scope>
    <source>
        <strain evidence="3 4">YIM DDC1</strain>
    </source>
</reference>
<dbReference type="RefSeq" id="WP_200483912.1">
    <property type="nucleotide sequence ID" value="NZ_JAEPIV010000001.1"/>
</dbReference>
<dbReference type="PANTHER" id="PTHR32114:SF2">
    <property type="entry name" value="ABC TRANSPORTER ABCH.3"/>
    <property type="match status" value="1"/>
</dbReference>
<dbReference type="Pfam" id="PF13476">
    <property type="entry name" value="AAA_23"/>
    <property type="match status" value="1"/>
</dbReference>
<proteinExistence type="predicted"/>
<organism evidence="3 4">
    <name type="scientific">Azospirillum aestuarii</name>
    <dbReference type="NCBI Taxonomy" id="2802052"/>
    <lineage>
        <taxon>Bacteria</taxon>
        <taxon>Pseudomonadati</taxon>
        <taxon>Pseudomonadota</taxon>
        <taxon>Alphaproteobacteria</taxon>
        <taxon>Rhodospirillales</taxon>
        <taxon>Azospirillaceae</taxon>
        <taxon>Azospirillum</taxon>
    </lineage>
</organism>
<dbReference type="PANTHER" id="PTHR32114">
    <property type="entry name" value="ABC TRANSPORTER ABCH.3"/>
    <property type="match status" value="1"/>
</dbReference>
<feature type="coiled-coil region" evidence="1">
    <location>
        <begin position="444"/>
        <end position="471"/>
    </location>
</feature>
<evidence type="ECO:0000259" key="2">
    <source>
        <dbReference type="Pfam" id="PF13476"/>
    </source>
</evidence>